<sequence>MDELLFLEVSPSPFLLVPATDCSLSPPSHHLQTSLSFILSVDQNLLTQELLAISSMNPTHDPLQPPSVPDIQILEPDSETALPKTLAIPSPAVELPVDTCDPYQENFPPLNHPTPRPHPKNHPSSPSPVAGSSRGKVTTPHLQSLRLSLRLI</sequence>
<organism evidence="2 3">
    <name type="scientific">Protea cynaroides</name>
    <dbReference type="NCBI Taxonomy" id="273540"/>
    <lineage>
        <taxon>Eukaryota</taxon>
        <taxon>Viridiplantae</taxon>
        <taxon>Streptophyta</taxon>
        <taxon>Embryophyta</taxon>
        <taxon>Tracheophyta</taxon>
        <taxon>Spermatophyta</taxon>
        <taxon>Magnoliopsida</taxon>
        <taxon>Proteales</taxon>
        <taxon>Proteaceae</taxon>
        <taxon>Protea</taxon>
    </lineage>
</organism>
<feature type="region of interest" description="Disordered" evidence="1">
    <location>
        <begin position="97"/>
        <end position="143"/>
    </location>
</feature>
<keyword evidence="3" id="KW-1185">Reference proteome</keyword>
<gene>
    <name evidence="2" type="ORF">NE237_014858</name>
</gene>
<dbReference type="EMBL" id="JAMYWD010000006">
    <property type="protein sequence ID" value="KAJ4968157.1"/>
    <property type="molecule type" value="Genomic_DNA"/>
</dbReference>
<comment type="caution">
    <text evidence="2">The sequence shown here is derived from an EMBL/GenBank/DDBJ whole genome shotgun (WGS) entry which is preliminary data.</text>
</comment>
<evidence type="ECO:0000256" key="1">
    <source>
        <dbReference type="SAM" id="MobiDB-lite"/>
    </source>
</evidence>
<reference evidence="2" key="1">
    <citation type="journal article" date="2023" name="Plant J.">
        <title>The genome of the king protea, Protea cynaroides.</title>
        <authorList>
            <person name="Chang J."/>
            <person name="Duong T.A."/>
            <person name="Schoeman C."/>
            <person name="Ma X."/>
            <person name="Roodt D."/>
            <person name="Barker N."/>
            <person name="Li Z."/>
            <person name="Van de Peer Y."/>
            <person name="Mizrachi E."/>
        </authorList>
    </citation>
    <scope>NUCLEOTIDE SEQUENCE</scope>
    <source>
        <tissue evidence="2">Young leaves</tissue>
    </source>
</reference>
<accession>A0A9Q0QQH2</accession>
<protein>
    <submittedName>
        <fullName evidence="2">Uncharacterized protein</fullName>
    </submittedName>
</protein>
<dbReference type="Proteomes" id="UP001141806">
    <property type="component" value="Unassembled WGS sequence"/>
</dbReference>
<evidence type="ECO:0000313" key="3">
    <source>
        <dbReference type="Proteomes" id="UP001141806"/>
    </source>
</evidence>
<name>A0A9Q0QQH2_9MAGN</name>
<dbReference type="AlphaFoldDB" id="A0A9Q0QQH2"/>
<proteinExistence type="predicted"/>
<evidence type="ECO:0000313" key="2">
    <source>
        <dbReference type="EMBL" id="KAJ4968157.1"/>
    </source>
</evidence>